<dbReference type="RefSeq" id="WP_377049355.1">
    <property type="nucleotide sequence ID" value="NZ_JBHLVZ010000005.1"/>
</dbReference>
<evidence type="ECO:0000313" key="2">
    <source>
        <dbReference type="EMBL" id="MFC0385201.1"/>
    </source>
</evidence>
<dbReference type="InterPro" id="IPR017842">
    <property type="entry name" value="Hopanoid_biosyn-assoc_HpnM"/>
</dbReference>
<feature type="chain" id="PRO_5047380681" evidence="1">
    <location>
        <begin position="34"/>
        <end position="212"/>
    </location>
</feature>
<organism evidence="2 3">
    <name type="scientific">Muricoccus vinaceus</name>
    <dbReference type="NCBI Taxonomy" id="424704"/>
    <lineage>
        <taxon>Bacteria</taxon>
        <taxon>Pseudomonadati</taxon>
        <taxon>Pseudomonadota</taxon>
        <taxon>Alphaproteobacteria</taxon>
        <taxon>Acetobacterales</taxon>
        <taxon>Roseomonadaceae</taxon>
        <taxon>Muricoccus</taxon>
    </lineage>
</organism>
<dbReference type="Gene3D" id="3.10.450.710">
    <property type="entry name" value="Tgt2/MlaC"/>
    <property type="match status" value="1"/>
</dbReference>
<comment type="caution">
    <text evidence="2">The sequence shown here is derived from an EMBL/GenBank/DDBJ whole genome shotgun (WGS) entry which is preliminary data.</text>
</comment>
<proteinExistence type="predicted"/>
<dbReference type="Proteomes" id="UP001589789">
    <property type="component" value="Unassembled WGS sequence"/>
</dbReference>
<protein>
    <submittedName>
        <fullName evidence="2">ABC transporter substrate-binding protein</fullName>
    </submittedName>
</protein>
<sequence length="212" mass="23037">MNHLSPEISFDVRPSRRILLGALLALPALPALAQASPQAVVEGLHASLISVMQDARRLGIRGRLDRLRPVMQAAFDLPAMTRIAVGPSWSGIGAEQQAALVQAFSEWSIATYANRFDGFSGESFTTTGETTLGNGDRLVRTTLNRVNNTPVQLNYLLRPAQGGAWRIVDVYLTGTISELASRRSEFSAVLREGGADRLVAELRRRSADLLRG</sequence>
<keyword evidence="3" id="KW-1185">Reference proteome</keyword>
<dbReference type="Pfam" id="PF05494">
    <property type="entry name" value="MlaC"/>
    <property type="match status" value="1"/>
</dbReference>
<dbReference type="PANTHER" id="PTHR36573">
    <property type="entry name" value="INTERMEMBRANE PHOSPHOLIPID TRANSPORT SYSTEM BINDING PROTEIN MLAC"/>
    <property type="match status" value="1"/>
</dbReference>
<evidence type="ECO:0000256" key="1">
    <source>
        <dbReference type="SAM" id="SignalP"/>
    </source>
</evidence>
<dbReference type="EMBL" id="JBHLVZ010000005">
    <property type="protein sequence ID" value="MFC0385201.1"/>
    <property type="molecule type" value="Genomic_DNA"/>
</dbReference>
<dbReference type="PANTHER" id="PTHR36573:SF1">
    <property type="entry name" value="INTERMEMBRANE PHOSPHOLIPID TRANSPORT SYSTEM BINDING PROTEIN MLAC"/>
    <property type="match status" value="1"/>
</dbReference>
<dbReference type="InterPro" id="IPR042245">
    <property type="entry name" value="Tgt2/MlaC_sf"/>
</dbReference>
<keyword evidence="1" id="KW-0732">Signal</keyword>
<name>A0ABV6INP6_9PROT</name>
<gene>
    <name evidence="2" type="ORF">ACFFIC_06505</name>
</gene>
<feature type="signal peptide" evidence="1">
    <location>
        <begin position="1"/>
        <end position="33"/>
    </location>
</feature>
<evidence type="ECO:0000313" key="3">
    <source>
        <dbReference type="Proteomes" id="UP001589789"/>
    </source>
</evidence>
<dbReference type="InterPro" id="IPR008869">
    <property type="entry name" value="MlaC/ttg2D"/>
</dbReference>
<reference evidence="2 3" key="1">
    <citation type="submission" date="2024-09" db="EMBL/GenBank/DDBJ databases">
        <authorList>
            <person name="Sun Q."/>
            <person name="Mori K."/>
        </authorList>
    </citation>
    <scope>NUCLEOTIDE SEQUENCE [LARGE SCALE GENOMIC DNA]</scope>
    <source>
        <strain evidence="2 3">CCM 7468</strain>
    </source>
</reference>
<dbReference type="NCBIfam" id="TIGR03481">
    <property type="entry name" value="HpnM"/>
    <property type="match status" value="1"/>
</dbReference>
<accession>A0ABV6INP6</accession>